<keyword evidence="4 6" id="KW-0472">Membrane</keyword>
<dbReference type="RefSeq" id="XP_001209438.1">
    <property type="nucleotide sequence ID" value="XM_001209438.1"/>
</dbReference>
<dbReference type="GeneID" id="4319570"/>
<proteinExistence type="inferred from homology"/>
<dbReference type="OrthoDB" id="3923077at2759"/>
<evidence type="ECO:0000256" key="5">
    <source>
        <dbReference type="ARBA" id="ARBA00038359"/>
    </source>
</evidence>
<sequence>MSAYGGLGPMTVAVHWVELVICAIFAGLRLFTRKFILDSVGADDYLVIIALVRKAPADPHAIAQTDITQVLQILYVVFVTIGSAYGLGRLFVDVGDPVTYFTAIKYELFSQVAGIMAIGVGKLAVGMFLLRIVRNKIQIGVIWGFLAATTFITLFASICVIVQCIPVEKSWNRMAEGTCWLDFSKVGFTVGSWFVVDDFCFAILPWFIVWDLNMKRKEKFTVAGALSLGVFAGVCGIVRTVALGGLNASEYIYDTVPMLLWSSTESTVTIMCSSIAVLRPLYVRIRYGTDSKNSSGKDSYKMPMYGSSRKNGKFSGLDDSILDTTTTFTEQKSPVNFTTNNKSDEAIVQGAAGIERTDEVSVSYEAYNKV</sequence>
<evidence type="ECO:0000256" key="4">
    <source>
        <dbReference type="ARBA" id="ARBA00023136"/>
    </source>
</evidence>
<feature type="transmembrane region" description="Helical" evidence="6">
    <location>
        <begin position="186"/>
        <end position="208"/>
    </location>
</feature>
<gene>
    <name evidence="8" type="ORF">ATEG_10136</name>
</gene>
<dbReference type="InterPro" id="IPR049326">
    <property type="entry name" value="Rhodopsin_dom_fungi"/>
</dbReference>
<dbReference type="PANTHER" id="PTHR33048:SF93">
    <property type="entry name" value="INTEGRAL MEMBRANE PROTEIN"/>
    <property type="match status" value="1"/>
</dbReference>
<evidence type="ECO:0000256" key="6">
    <source>
        <dbReference type="SAM" id="Phobius"/>
    </source>
</evidence>
<dbReference type="VEuPathDB" id="FungiDB:ATEG_10136"/>
<feature type="transmembrane region" description="Helical" evidence="6">
    <location>
        <begin position="12"/>
        <end position="31"/>
    </location>
</feature>
<evidence type="ECO:0000256" key="3">
    <source>
        <dbReference type="ARBA" id="ARBA00022989"/>
    </source>
</evidence>
<dbReference type="EMBL" id="CH476609">
    <property type="protein sequence ID" value="EAU29585.1"/>
    <property type="molecule type" value="Genomic_DNA"/>
</dbReference>
<comment type="subcellular location">
    <subcellularLocation>
        <location evidence="1">Membrane</location>
        <topology evidence="1">Multi-pass membrane protein</topology>
    </subcellularLocation>
</comment>
<evidence type="ECO:0000256" key="2">
    <source>
        <dbReference type="ARBA" id="ARBA00022692"/>
    </source>
</evidence>
<evidence type="ECO:0000313" key="9">
    <source>
        <dbReference type="Proteomes" id="UP000007963"/>
    </source>
</evidence>
<feature type="transmembrane region" description="Helical" evidence="6">
    <location>
        <begin position="142"/>
        <end position="166"/>
    </location>
</feature>
<protein>
    <recommendedName>
        <fullName evidence="7">Rhodopsin domain-containing protein</fullName>
    </recommendedName>
</protein>
<evidence type="ECO:0000313" key="8">
    <source>
        <dbReference type="EMBL" id="EAU29585.1"/>
    </source>
</evidence>
<dbReference type="AlphaFoldDB" id="Q0C848"/>
<dbReference type="HOGENOM" id="CLU_028200_3_0_1"/>
<feature type="transmembrane region" description="Helical" evidence="6">
    <location>
        <begin position="220"/>
        <end position="246"/>
    </location>
</feature>
<evidence type="ECO:0000259" key="7">
    <source>
        <dbReference type="Pfam" id="PF20684"/>
    </source>
</evidence>
<comment type="similarity">
    <text evidence="5">Belongs to the SAT4 family.</text>
</comment>
<feature type="transmembrane region" description="Helical" evidence="6">
    <location>
        <begin position="258"/>
        <end position="278"/>
    </location>
</feature>
<dbReference type="InterPro" id="IPR052337">
    <property type="entry name" value="SAT4-like"/>
</dbReference>
<name>Q0C848_ASPTN</name>
<feature type="transmembrane region" description="Helical" evidence="6">
    <location>
        <begin position="70"/>
        <end position="88"/>
    </location>
</feature>
<keyword evidence="2 6" id="KW-0812">Transmembrane</keyword>
<dbReference type="Proteomes" id="UP000007963">
    <property type="component" value="Unassembled WGS sequence"/>
</dbReference>
<feature type="transmembrane region" description="Helical" evidence="6">
    <location>
        <begin position="108"/>
        <end position="130"/>
    </location>
</feature>
<dbReference type="OMA" id="CACIPVL"/>
<evidence type="ECO:0000256" key="1">
    <source>
        <dbReference type="ARBA" id="ARBA00004141"/>
    </source>
</evidence>
<organism evidence="8 9">
    <name type="scientific">Aspergillus terreus (strain NIH 2624 / FGSC A1156)</name>
    <dbReference type="NCBI Taxonomy" id="341663"/>
    <lineage>
        <taxon>Eukaryota</taxon>
        <taxon>Fungi</taxon>
        <taxon>Dikarya</taxon>
        <taxon>Ascomycota</taxon>
        <taxon>Pezizomycotina</taxon>
        <taxon>Eurotiomycetes</taxon>
        <taxon>Eurotiomycetidae</taxon>
        <taxon>Eurotiales</taxon>
        <taxon>Aspergillaceae</taxon>
        <taxon>Aspergillus</taxon>
        <taxon>Aspergillus subgen. Circumdati</taxon>
    </lineage>
</organism>
<dbReference type="eggNOG" id="ENOG502RYGA">
    <property type="taxonomic scope" value="Eukaryota"/>
</dbReference>
<dbReference type="GO" id="GO:0016020">
    <property type="term" value="C:membrane"/>
    <property type="evidence" value="ECO:0007669"/>
    <property type="project" value="UniProtKB-SubCell"/>
</dbReference>
<reference evidence="9" key="1">
    <citation type="submission" date="2005-09" db="EMBL/GenBank/DDBJ databases">
        <title>Annotation of the Aspergillus terreus NIH2624 genome.</title>
        <authorList>
            <person name="Birren B.W."/>
            <person name="Lander E.S."/>
            <person name="Galagan J.E."/>
            <person name="Nusbaum C."/>
            <person name="Devon K."/>
            <person name="Henn M."/>
            <person name="Ma L.-J."/>
            <person name="Jaffe D.B."/>
            <person name="Butler J."/>
            <person name="Alvarez P."/>
            <person name="Gnerre S."/>
            <person name="Grabherr M."/>
            <person name="Kleber M."/>
            <person name="Mauceli E.W."/>
            <person name="Brockman W."/>
            <person name="Rounsley S."/>
            <person name="Young S.K."/>
            <person name="LaButti K."/>
            <person name="Pushparaj V."/>
            <person name="DeCaprio D."/>
            <person name="Crawford M."/>
            <person name="Koehrsen M."/>
            <person name="Engels R."/>
            <person name="Montgomery P."/>
            <person name="Pearson M."/>
            <person name="Howarth C."/>
            <person name="Larson L."/>
            <person name="Luoma S."/>
            <person name="White J."/>
            <person name="Alvarado L."/>
            <person name="Kodira C.D."/>
            <person name="Zeng Q."/>
            <person name="Oleary S."/>
            <person name="Yandava C."/>
            <person name="Denning D.W."/>
            <person name="Nierman W.C."/>
            <person name="Milne T."/>
            <person name="Madden K."/>
        </authorList>
    </citation>
    <scope>NUCLEOTIDE SEQUENCE [LARGE SCALE GENOMIC DNA]</scope>
    <source>
        <strain evidence="9">NIH 2624 / FGSC A1156</strain>
    </source>
</reference>
<accession>Q0C848</accession>
<feature type="domain" description="Rhodopsin" evidence="7">
    <location>
        <begin position="28"/>
        <end position="283"/>
    </location>
</feature>
<dbReference type="Pfam" id="PF20684">
    <property type="entry name" value="Fung_rhodopsin"/>
    <property type="match status" value="1"/>
</dbReference>
<keyword evidence="3 6" id="KW-1133">Transmembrane helix</keyword>
<dbReference type="PANTHER" id="PTHR33048">
    <property type="entry name" value="PTH11-LIKE INTEGRAL MEMBRANE PROTEIN (AFU_ORTHOLOGUE AFUA_5G11245)"/>
    <property type="match status" value="1"/>
</dbReference>